<reference evidence="2 3" key="1">
    <citation type="submission" date="2018-12" db="EMBL/GenBank/DDBJ databases">
        <authorList>
            <consortium name="Pathogen Informatics"/>
        </authorList>
    </citation>
    <scope>NUCLEOTIDE SEQUENCE [LARGE SCALE GENOMIC DNA]</scope>
    <source>
        <strain evidence="2 3">NCTC6754</strain>
    </source>
</reference>
<organism evidence="2 3">
    <name type="scientific">Salmonella enterica I</name>
    <dbReference type="NCBI Taxonomy" id="59201"/>
    <lineage>
        <taxon>Bacteria</taxon>
        <taxon>Pseudomonadati</taxon>
        <taxon>Pseudomonadota</taxon>
        <taxon>Gammaproteobacteria</taxon>
        <taxon>Enterobacterales</taxon>
        <taxon>Enterobacteriaceae</taxon>
        <taxon>Salmonella</taxon>
    </lineage>
</organism>
<name>A0A3S4HPF7_SALET</name>
<dbReference type="EMBL" id="LR134190">
    <property type="protein sequence ID" value="VEB51438.1"/>
    <property type="molecule type" value="Genomic_DNA"/>
</dbReference>
<sequence length="122" mass="13520">MVEPGSHSIRFFTLHVRFAEGGIGRFPVVLLVNRIGDVGVEIEALIALFPHFLAQFQFRIGFTFVTETVFTLGTRCLETLLFAAASRPANTGTGRNRGNRQPLPERTLRPLRQQPPVGVCAE</sequence>
<accession>A0A3S4HPF7</accession>
<gene>
    <name evidence="2" type="ORF">NCTC6754_01142</name>
</gene>
<protein>
    <submittedName>
        <fullName evidence="2">Uncharacterized protein</fullName>
    </submittedName>
</protein>
<feature type="region of interest" description="Disordered" evidence="1">
    <location>
        <begin position="88"/>
        <end position="122"/>
    </location>
</feature>
<evidence type="ECO:0000256" key="1">
    <source>
        <dbReference type="SAM" id="MobiDB-lite"/>
    </source>
</evidence>
<evidence type="ECO:0000313" key="2">
    <source>
        <dbReference type="EMBL" id="VEB51438.1"/>
    </source>
</evidence>
<evidence type="ECO:0000313" key="3">
    <source>
        <dbReference type="Proteomes" id="UP000269208"/>
    </source>
</evidence>
<proteinExistence type="predicted"/>
<dbReference type="AlphaFoldDB" id="A0A3S4HPF7"/>
<dbReference type="Proteomes" id="UP000269208">
    <property type="component" value="Chromosome"/>
</dbReference>